<accession>A0A3N4HN93</accession>
<name>A0A3N4HN93_ASCIM</name>
<dbReference type="Proteomes" id="UP000275078">
    <property type="component" value="Unassembled WGS sequence"/>
</dbReference>
<evidence type="ECO:0008006" key="5">
    <source>
        <dbReference type="Google" id="ProtNLM"/>
    </source>
</evidence>
<proteinExistence type="predicted"/>
<dbReference type="AlphaFoldDB" id="A0A3N4HN93"/>
<feature type="compositionally biased region" description="Low complexity" evidence="1">
    <location>
        <begin position="28"/>
        <end position="47"/>
    </location>
</feature>
<feature type="transmembrane region" description="Helical" evidence="2">
    <location>
        <begin position="289"/>
        <end position="313"/>
    </location>
</feature>
<feature type="region of interest" description="Disordered" evidence="1">
    <location>
        <begin position="18"/>
        <end position="127"/>
    </location>
</feature>
<feature type="compositionally biased region" description="Pro residues" evidence="1">
    <location>
        <begin position="48"/>
        <end position="93"/>
    </location>
</feature>
<keyword evidence="2" id="KW-0472">Membrane</keyword>
<dbReference type="EMBL" id="ML119791">
    <property type="protein sequence ID" value="RPA74406.1"/>
    <property type="molecule type" value="Genomic_DNA"/>
</dbReference>
<gene>
    <name evidence="3" type="ORF">BJ508DRAFT_366267</name>
</gene>
<evidence type="ECO:0000256" key="2">
    <source>
        <dbReference type="SAM" id="Phobius"/>
    </source>
</evidence>
<evidence type="ECO:0000313" key="4">
    <source>
        <dbReference type="Proteomes" id="UP000275078"/>
    </source>
</evidence>
<keyword evidence="2" id="KW-0812">Transmembrane</keyword>
<reference evidence="3 4" key="1">
    <citation type="journal article" date="2018" name="Nat. Ecol. Evol.">
        <title>Pezizomycetes genomes reveal the molecular basis of ectomycorrhizal truffle lifestyle.</title>
        <authorList>
            <person name="Murat C."/>
            <person name="Payen T."/>
            <person name="Noel B."/>
            <person name="Kuo A."/>
            <person name="Morin E."/>
            <person name="Chen J."/>
            <person name="Kohler A."/>
            <person name="Krizsan K."/>
            <person name="Balestrini R."/>
            <person name="Da Silva C."/>
            <person name="Montanini B."/>
            <person name="Hainaut M."/>
            <person name="Levati E."/>
            <person name="Barry K.W."/>
            <person name="Belfiori B."/>
            <person name="Cichocki N."/>
            <person name="Clum A."/>
            <person name="Dockter R.B."/>
            <person name="Fauchery L."/>
            <person name="Guy J."/>
            <person name="Iotti M."/>
            <person name="Le Tacon F."/>
            <person name="Lindquist E.A."/>
            <person name="Lipzen A."/>
            <person name="Malagnac F."/>
            <person name="Mello A."/>
            <person name="Molinier V."/>
            <person name="Miyauchi S."/>
            <person name="Poulain J."/>
            <person name="Riccioni C."/>
            <person name="Rubini A."/>
            <person name="Sitrit Y."/>
            <person name="Splivallo R."/>
            <person name="Traeger S."/>
            <person name="Wang M."/>
            <person name="Zifcakova L."/>
            <person name="Wipf D."/>
            <person name="Zambonelli A."/>
            <person name="Paolocci F."/>
            <person name="Nowrousian M."/>
            <person name="Ottonello S."/>
            <person name="Baldrian P."/>
            <person name="Spatafora J.W."/>
            <person name="Henrissat B."/>
            <person name="Nagy L.G."/>
            <person name="Aury J.M."/>
            <person name="Wincker P."/>
            <person name="Grigoriev I.V."/>
            <person name="Bonfante P."/>
            <person name="Martin F.M."/>
        </authorList>
    </citation>
    <scope>NUCLEOTIDE SEQUENCE [LARGE SCALE GENOMIC DNA]</scope>
    <source>
        <strain evidence="3 4">RN42</strain>
    </source>
</reference>
<evidence type="ECO:0000256" key="1">
    <source>
        <dbReference type="SAM" id="MobiDB-lite"/>
    </source>
</evidence>
<protein>
    <recommendedName>
        <fullName evidence="5">Mid2 domain-containing protein</fullName>
    </recommendedName>
</protein>
<keyword evidence="2" id="KW-1133">Transmembrane helix</keyword>
<evidence type="ECO:0000313" key="3">
    <source>
        <dbReference type="EMBL" id="RPA74406.1"/>
    </source>
</evidence>
<organism evidence="3 4">
    <name type="scientific">Ascobolus immersus RN42</name>
    <dbReference type="NCBI Taxonomy" id="1160509"/>
    <lineage>
        <taxon>Eukaryota</taxon>
        <taxon>Fungi</taxon>
        <taxon>Dikarya</taxon>
        <taxon>Ascomycota</taxon>
        <taxon>Pezizomycotina</taxon>
        <taxon>Pezizomycetes</taxon>
        <taxon>Pezizales</taxon>
        <taxon>Ascobolaceae</taxon>
        <taxon>Ascobolus</taxon>
    </lineage>
</organism>
<keyword evidence="4" id="KW-1185">Reference proteome</keyword>
<feature type="compositionally biased region" description="Pro residues" evidence="1">
    <location>
        <begin position="102"/>
        <end position="122"/>
    </location>
</feature>
<sequence>MSITIDIGNGQLVTVELGGIKPVPTNPPISTSTSASTSSTTTAISDPTPAPSAIPTPPQASDPDPSPTPPRTPEPVPPPAPPRTPNPNPPPSPSSSDVAAPEPQPPQSPSPPAPQPQPPQPPSETASAAPQITWLFPTVDSTIAAGSYQKLSWTITDEAIQTWPFMSLRLRRESSKADLYIENPGTTWSEQPLEVRDKTDILTYWNTSALLIPADDYQLLLFLYAGLDDSANSPREEGYESPRFKIVSSGSEGTGTKTSEGPAVITNVLVDTSEVERPAQGNKGPSPKLLGGVLGGVLGGLLLLAILAAVYFWRKRREPRLSGTSAGLPVIPGDDEKNETVMGEVVAELDGVERSELDSRALFEMGDGLIRAKLP</sequence>